<proteinExistence type="predicted"/>
<organism evidence="1 2">
    <name type="scientific">Amanita muscaria (strain Koide BX008)</name>
    <dbReference type="NCBI Taxonomy" id="946122"/>
    <lineage>
        <taxon>Eukaryota</taxon>
        <taxon>Fungi</taxon>
        <taxon>Dikarya</taxon>
        <taxon>Basidiomycota</taxon>
        <taxon>Agaricomycotina</taxon>
        <taxon>Agaricomycetes</taxon>
        <taxon>Agaricomycetidae</taxon>
        <taxon>Agaricales</taxon>
        <taxon>Pluteineae</taxon>
        <taxon>Amanitaceae</taxon>
        <taxon>Amanita</taxon>
    </lineage>
</organism>
<name>A0A0C2T678_AMAMK</name>
<protein>
    <recommendedName>
        <fullName evidence="3">C2H2-type domain-containing protein</fullName>
    </recommendedName>
</protein>
<accession>A0A0C2T678</accession>
<sequence length="152" mass="16798">MLRKERENISWKGVGSDYEKRTTPFPPAYPSYLQLATSEYGCASEIGLDSDDSSLCLPQQPVNPAASTGIVEPGKGNAQSSIAALSKGEMNKLTVCSFICECGFESASKGRMDRHRDSLLHSKRKHGCACGRFFTRADSLHRHKKKCNIQQR</sequence>
<dbReference type="OrthoDB" id="3061653at2759"/>
<keyword evidence="2" id="KW-1185">Reference proteome</keyword>
<dbReference type="AlphaFoldDB" id="A0A0C2T678"/>
<evidence type="ECO:0008006" key="3">
    <source>
        <dbReference type="Google" id="ProtNLM"/>
    </source>
</evidence>
<dbReference type="HOGENOM" id="CLU_1721886_0_0_1"/>
<dbReference type="Proteomes" id="UP000054549">
    <property type="component" value="Unassembled WGS sequence"/>
</dbReference>
<evidence type="ECO:0000313" key="2">
    <source>
        <dbReference type="Proteomes" id="UP000054549"/>
    </source>
</evidence>
<dbReference type="InParanoid" id="A0A0C2T678"/>
<gene>
    <name evidence="1" type="ORF">M378DRAFT_808088</name>
</gene>
<evidence type="ECO:0000313" key="1">
    <source>
        <dbReference type="EMBL" id="KIL62049.1"/>
    </source>
</evidence>
<reference evidence="1 2" key="1">
    <citation type="submission" date="2014-04" db="EMBL/GenBank/DDBJ databases">
        <title>Evolutionary Origins and Diversification of the Mycorrhizal Mutualists.</title>
        <authorList>
            <consortium name="DOE Joint Genome Institute"/>
            <consortium name="Mycorrhizal Genomics Consortium"/>
            <person name="Kohler A."/>
            <person name="Kuo A."/>
            <person name="Nagy L.G."/>
            <person name="Floudas D."/>
            <person name="Copeland A."/>
            <person name="Barry K.W."/>
            <person name="Cichocki N."/>
            <person name="Veneault-Fourrey C."/>
            <person name="LaButti K."/>
            <person name="Lindquist E.A."/>
            <person name="Lipzen A."/>
            <person name="Lundell T."/>
            <person name="Morin E."/>
            <person name="Murat C."/>
            <person name="Riley R."/>
            <person name="Ohm R."/>
            <person name="Sun H."/>
            <person name="Tunlid A."/>
            <person name="Henrissat B."/>
            <person name="Grigoriev I.V."/>
            <person name="Hibbett D.S."/>
            <person name="Martin F."/>
        </authorList>
    </citation>
    <scope>NUCLEOTIDE SEQUENCE [LARGE SCALE GENOMIC DNA]</scope>
    <source>
        <strain evidence="1 2">Koide BX008</strain>
    </source>
</reference>
<dbReference type="EMBL" id="KN818276">
    <property type="protein sequence ID" value="KIL62049.1"/>
    <property type="molecule type" value="Genomic_DNA"/>
</dbReference>